<evidence type="ECO:0000313" key="2">
    <source>
        <dbReference type="Proteomes" id="UP000606499"/>
    </source>
</evidence>
<protein>
    <submittedName>
        <fullName evidence="1">Uncharacterized protein</fullName>
    </submittedName>
</protein>
<dbReference type="AlphaFoldDB" id="A0A923RX85"/>
<evidence type="ECO:0000313" key="1">
    <source>
        <dbReference type="EMBL" id="MBC5726882.1"/>
    </source>
</evidence>
<proteinExistence type="predicted"/>
<organism evidence="1 2">
    <name type="scientific">Agathobaculum faecis</name>
    <dbReference type="NCBI Taxonomy" id="2763013"/>
    <lineage>
        <taxon>Bacteria</taxon>
        <taxon>Bacillati</taxon>
        <taxon>Bacillota</taxon>
        <taxon>Clostridia</taxon>
        <taxon>Eubacteriales</taxon>
        <taxon>Butyricicoccaceae</taxon>
        <taxon>Agathobaculum</taxon>
    </lineage>
</organism>
<accession>A0A923RX85</accession>
<comment type="caution">
    <text evidence="1">The sequence shown here is derived from an EMBL/GenBank/DDBJ whole genome shotgun (WGS) entry which is preliminary data.</text>
</comment>
<keyword evidence="2" id="KW-1185">Reference proteome</keyword>
<name>A0A923RX85_9FIRM</name>
<sequence>MRRFLMCSHGAAQVTDAPPPGCTFVGTVAADGERYRVLRGEDKTLYAAPAEWVE</sequence>
<dbReference type="EMBL" id="JACOPL010000053">
    <property type="protein sequence ID" value="MBC5726882.1"/>
    <property type="molecule type" value="Genomic_DNA"/>
</dbReference>
<dbReference type="Proteomes" id="UP000606499">
    <property type="component" value="Unassembled WGS sequence"/>
</dbReference>
<reference evidence="1" key="1">
    <citation type="submission" date="2020-08" db="EMBL/GenBank/DDBJ databases">
        <title>Genome public.</title>
        <authorList>
            <person name="Liu C."/>
            <person name="Sun Q."/>
        </authorList>
    </citation>
    <scope>NUCLEOTIDE SEQUENCE</scope>
    <source>
        <strain evidence="1">NSJ-28</strain>
    </source>
</reference>
<gene>
    <name evidence="1" type="ORF">H8S45_15695</name>
</gene>
<dbReference type="RefSeq" id="WP_153802412.1">
    <property type="nucleotide sequence ID" value="NZ_JACOPL010000053.1"/>
</dbReference>